<dbReference type="GO" id="GO:0046872">
    <property type="term" value="F:metal ion binding"/>
    <property type="evidence" value="ECO:0007669"/>
    <property type="project" value="InterPro"/>
</dbReference>
<feature type="domain" description="ATP-grasp" evidence="2">
    <location>
        <begin position="96"/>
        <end position="281"/>
    </location>
</feature>
<keyword evidence="1" id="KW-0067">ATP-binding</keyword>
<evidence type="ECO:0000256" key="1">
    <source>
        <dbReference type="PROSITE-ProRule" id="PRU00409"/>
    </source>
</evidence>
<protein>
    <recommendedName>
        <fullName evidence="2">ATP-grasp domain-containing protein</fullName>
    </recommendedName>
</protein>
<evidence type="ECO:0000259" key="2">
    <source>
        <dbReference type="PROSITE" id="PS50975"/>
    </source>
</evidence>
<evidence type="ECO:0000313" key="4">
    <source>
        <dbReference type="Proteomes" id="UP000285023"/>
    </source>
</evidence>
<dbReference type="SUPFAM" id="SSF56059">
    <property type="entry name" value="Glutathione synthetase ATP-binding domain-like"/>
    <property type="match status" value="1"/>
</dbReference>
<dbReference type="AlphaFoldDB" id="A0A418Q359"/>
<reference evidence="3 4" key="1">
    <citation type="submission" date="2018-09" db="EMBL/GenBank/DDBJ databases">
        <title>Sphingomonas sp. DAC4.</title>
        <authorList>
            <person name="Seo T."/>
        </authorList>
    </citation>
    <scope>NUCLEOTIDE SEQUENCE [LARGE SCALE GENOMIC DNA]</scope>
    <source>
        <strain evidence="3 4">DAC4</strain>
    </source>
</reference>
<keyword evidence="4" id="KW-1185">Reference proteome</keyword>
<gene>
    <name evidence="3" type="ORF">D3M59_04905</name>
</gene>
<dbReference type="InterPro" id="IPR011761">
    <property type="entry name" value="ATP-grasp"/>
</dbReference>
<dbReference type="PROSITE" id="PS50975">
    <property type="entry name" value="ATP_GRASP"/>
    <property type="match status" value="1"/>
</dbReference>
<dbReference type="InterPro" id="IPR053191">
    <property type="entry name" value="DcsG_Biosynth_Enzyme"/>
</dbReference>
<dbReference type="PANTHER" id="PTHR39217:SF1">
    <property type="entry name" value="GLUTATHIONE SYNTHETASE"/>
    <property type="match status" value="1"/>
</dbReference>
<dbReference type="RefSeq" id="WP_119532109.1">
    <property type="nucleotide sequence ID" value="NZ_QXTF01000001.1"/>
</dbReference>
<evidence type="ECO:0000313" key="3">
    <source>
        <dbReference type="EMBL" id="RIX32300.1"/>
    </source>
</evidence>
<keyword evidence="1" id="KW-0547">Nucleotide-binding</keyword>
<dbReference type="Gene3D" id="3.30.470.20">
    <property type="entry name" value="ATP-grasp fold, B domain"/>
    <property type="match status" value="1"/>
</dbReference>
<sequence>MRATVLVPAPEFHEAWDWAYDVESAVLRDAGFEVTPQPWTEMGGLTEADLVMPLVAWGYHLQPVRWHALLDQLERDGVPTLNPVPLLRWNSDKRYLAELGAKGIAVIPTILVEAIEESDLNEARARFGSTLVIKPPVSASADGTFKLGPDDPLPASARGKEMLIQPYLQSVAREGEYSIIMFGGHFSHSIVKRPKAGDYRVQPHLGGTEVPCDPPEGAVELARAALLAAPAEATYARVDMVRNNHGALAIIELELIEPALWLQHSSDSGAAFASAIRTAAGLEKQPLANG</sequence>
<dbReference type="EMBL" id="QXTF01000001">
    <property type="protein sequence ID" value="RIX32300.1"/>
    <property type="molecule type" value="Genomic_DNA"/>
</dbReference>
<dbReference type="PANTHER" id="PTHR39217">
    <property type="match status" value="1"/>
</dbReference>
<accession>A0A418Q359</accession>
<organism evidence="3 4">
    <name type="scientific">Sphingomonas edaphi</name>
    <dbReference type="NCBI Taxonomy" id="2315689"/>
    <lineage>
        <taxon>Bacteria</taxon>
        <taxon>Pseudomonadati</taxon>
        <taxon>Pseudomonadota</taxon>
        <taxon>Alphaproteobacteria</taxon>
        <taxon>Sphingomonadales</taxon>
        <taxon>Sphingomonadaceae</taxon>
        <taxon>Sphingomonas</taxon>
    </lineage>
</organism>
<name>A0A418Q359_9SPHN</name>
<dbReference type="Proteomes" id="UP000285023">
    <property type="component" value="Unassembled WGS sequence"/>
</dbReference>
<dbReference type="OrthoDB" id="3373978at2"/>
<proteinExistence type="predicted"/>
<dbReference type="GO" id="GO:0005524">
    <property type="term" value="F:ATP binding"/>
    <property type="evidence" value="ECO:0007669"/>
    <property type="project" value="UniProtKB-UniRule"/>
</dbReference>
<comment type="caution">
    <text evidence="3">The sequence shown here is derived from an EMBL/GenBank/DDBJ whole genome shotgun (WGS) entry which is preliminary data.</text>
</comment>